<feature type="compositionally biased region" description="Gly residues" evidence="1">
    <location>
        <begin position="147"/>
        <end position="159"/>
    </location>
</feature>
<proteinExistence type="predicted"/>
<evidence type="ECO:0000256" key="1">
    <source>
        <dbReference type="SAM" id="MobiDB-lite"/>
    </source>
</evidence>
<evidence type="ECO:0000313" key="3">
    <source>
        <dbReference type="Proteomes" id="UP000498740"/>
    </source>
</evidence>
<name>A0A7J0CVV7_STRMI</name>
<comment type="caution">
    <text evidence="2">The sequence shown here is derived from an EMBL/GenBank/DDBJ whole genome shotgun (WGS) entry which is preliminary data.</text>
</comment>
<gene>
    <name evidence="2" type="ORF">Smic_51480</name>
</gene>
<feature type="region of interest" description="Disordered" evidence="1">
    <location>
        <begin position="1"/>
        <end position="27"/>
    </location>
</feature>
<organism evidence="2 3">
    <name type="scientific">Streptomyces microflavus</name>
    <name type="common">Streptomyces lipmanii</name>
    <dbReference type="NCBI Taxonomy" id="1919"/>
    <lineage>
        <taxon>Bacteria</taxon>
        <taxon>Bacillati</taxon>
        <taxon>Actinomycetota</taxon>
        <taxon>Actinomycetes</taxon>
        <taxon>Kitasatosporales</taxon>
        <taxon>Streptomycetaceae</taxon>
        <taxon>Streptomyces</taxon>
    </lineage>
</organism>
<sequence length="171" mass="16385">MVDAVRALLDRGPVAPDEPVERGDGDGRVGALVGHRPGDPVDVLAGDERAGALDEEDHVDGAGALGLVRVQRVQDGRLAGGGVARDGGGALHAVQPVGGAEVGGGGAGGLRDGGVVGGDDDVGDLGGAERGADGTGHQGDAADLGEVLGGDALGSAAGGDHGEHGRGHRSP</sequence>
<feature type="region of interest" description="Disordered" evidence="1">
    <location>
        <begin position="104"/>
        <end position="171"/>
    </location>
</feature>
<feature type="compositionally biased region" description="Gly residues" evidence="1">
    <location>
        <begin position="124"/>
        <end position="137"/>
    </location>
</feature>
<dbReference type="AlphaFoldDB" id="A0A7J0CVV7"/>
<accession>A0A7J0CVV7</accession>
<dbReference type="Proteomes" id="UP000498740">
    <property type="component" value="Unassembled WGS sequence"/>
</dbReference>
<reference evidence="2 3" key="1">
    <citation type="submission" date="2020-05" db="EMBL/GenBank/DDBJ databases">
        <title>Whole genome shotgun sequence of Streptomyces microflavus NBRC 13062.</title>
        <authorList>
            <person name="Komaki H."/>
            <person name="Tamura T."/>
        </authorList>
    </citation>
    <scope>NUCLEOTIDE SEQUENCE [LARGE SCALE GENOMIC DNA]</scope>
    <source>
        <strain evidence="2 3">NBRC 13062</strain>
    </source>
</reference>
<evidence type="ECO:0000313" key="2">
    <source>
        <dbReference type="EMBL" id="GFN06592.1"/>
    </source>
</evidence>
<feature type="compositionally biased region" description="Gly residues" evidence="1">
    <location>
        <begin position="104"/>
        <end position="117"/>
    </location>
</feature>
<dbReference type="EMBL" id="BLWD01000001">
    <property type="protein sequence ID" value="GFN06592.1"/>
    <property type="molecule type" value="Genomic_DNA"/>
</dbReference>
<protein>
    <submittedName>
        <fullName evidence="2">Uncharacterized protein</fullName>
    </submittedName>
</protein>